<dbReference type="SUPFAM" id="SSF53756">
    <property type="entry name" value="UDP-Glycosyltransferase/glycogen phosphorylase"/>
    <property type="match status" value="1"/>
</dbReference>
<organism evidence="16 17">
    <name type="scientific">Cinara cedri</name>
    <dbReference type="NCBI Taxonomy" id="506608"/>
    <lineage>
        <taxon>Eukaryota</taxon>
        <taxon>Metazoa</taxon>
        <taxon>Ecdysozoa</taxon>
        <taxon>Arthropoda</taxon>
        <taxon>Hexapoda</taxon>
        <taxon>Insecta</taxon>
        <taxon>Pterygota</taxon>
        <taxon>Neoptera</taxon>
        <taxon>Paraneoptera</taxon>
        <taxon>Hemiptera</taxon>
        <taxon>Sternorrhyncha</taxon>
        <taxon>Aphidomorpha</taxon>
        <taxon>Aphidoidea</taxon>
        <taxon>Aphididae</taxon>
        <taxon>Lachninae</taxon>
        <taxon>Cinara</taxon>
    </lineage>
</organism>
<comment type="subcellular location">
    <subcellularLocation>
        <location evidence="1 12">Golgi apparatus</location>
        <location evidence="1 12">Golgi stack membrane</location>
        <topology evidence="1 12">Single-pass type II membrane protein</topology>
    </subcellularLocation>
</comment>
<accession>A0A5E4MHF7</accession>
<sequence length="467" mass="54611">MWYCLFIDKQNLKQNFYDQKSKTQINYNEQNQEYYLEPEILPLTPTLITMNRNEIPKTNLPWYFKDGTIRPTRARILPKSNVRTSQVWPEEQIDSDRVEDQLMFIPPRYQYDNAPIKTILLYNNWNNWKVSVGQGGFVPNNCPVNRCVITTNRSEASNVDAIIFRNEFSHPGHKNTDKQVWIMLVTESAYYMKFDVDQSIVYWTATYRHDSDIVVPYGRWAYYNPSITQIGHLTRNYAKNKTKKVAMIVSNCHTDNDRLEYANELSKYISVDIYGKCGQFKTIKTNRIDRFIEMLDRDYKFYLAFENSNCIDYVTGQFFVKGLQYGMLPIVMGGRQEDYERIAPEKSYVHVGNFESPARLAEYLHRLDADDGLYNEYFRWKGTGEFIDTKFFCRLCAMLHDDGVRARGHRNFSDWWSGPGVCEQSVRPWTMAVDDAEDGEDDEVSSSQLDSSAGDDTDNDTDDENAD</sequence>
<keyword evidence="8" id="KW-1133">Transmembrane helix</keyword>
<evidence type="ECO:0000256" key="8">
    <source>
        <dbReference type="ARBA" id="ARBA00022989"/>
    </source>
</evidence>
<feature type="compositionally biased region" description="Acidic residues" evidence="13">
    <location>
        <begin position="434"/>
        <end position="444"/>
    </location>
</feature>
<keyword evidence="6 12" id="KW-0812">Transmembrane</keyword>
<dbReference type="EMBL" id="CABPRJ010000490">
    <property type="protein sequence ID" value="VVC29303.1"/>
    <property type="molecule type" value="Genomic_DNA"/>
</dbReference>
<evidence type="ECO:0000259" key="14">
    <source>
        <dbReference type="Pfam" id="PF00852"/>
    </source>
</evidence>
<keyword evidence="5 12" id="KW-0808">Transferase</keyword>
<evidence type="ECO:0000256" key="3">
    <source>
        <dbReference type="ARBA" id="ARBA00008919"/>
    </source>
</evidence>
<evidence type="ECO:0000256" key="13">
    <source>
        <dbReference type="SAM" id="MobiDB-lite"/>
    </source>
</evidence>
<protein>
    <recommendedName>
        <fullName evidence="12">Fucosyltransferase</fullName>
        <ecNumber evidence="12">2.4.1.-</ecNumber>
    </recommendedName>
</protein>
<feature type="region of interest" description="Disordered" evidence="13">
    <location>
        <begin position="430"/>
        <end position="467"/>
    </location>
</feature>
<dbReference type="OrthoDB" id="427096at2759"/>
<dbReference type="InterPro" id="IPR031481">
    <property type="entry name" value="Glyco_tran_10_N"/>
</dbReference>
<comment type="pathway">
    <text evidence="2">Protein modification; protein glycosylation.</text>
</comment>
<keyword evidence="9 12" id="KW-0333">Golgi apparatus</keyword>
<evidence type="ECO:0000256" key="1">
    <source>
        <dbReference type="ARBA" id="ARBA00004447"/>
    </source>
</evidence>
<name>A0A5E4MHF7_9HEMI</name>
<comment type="similarity">
    <text evidence="3 12">Belongs to the glycosyltransferase 10 family.</text>
</comment>
<evidence type="ECO:0000259" key="15">
    <source>
        <dbReference type="Pfam" id="PF17039"/>
    </source>
</evidence>
<evidence type="ECO:0000313" key="16">
    <source>
        <dbReference type="EMBL" id="VVC29303.1"/>
    </source>
</evidence>
<evidence type="ECO:0000256" key="12">
    <source>
        <dbReference type="RuleBase" id="RU003832"/>
    </source>
</evidence>
<dbReference type="GO" id="GO:0008417">
    <property type="term" value="F:fucosyltransferase activity"/>
    <property type="evidence" value="ECO:0007669"/>
    <property type="project" value="InterPro"/>
</dbReference>
<evidence type="ECO:0000256" key="4">
    <source>
        <dbReference type="ARBA" id="ARBA00022676"/>
    </source>
</evidence>
<gene>
    <name evidence="16" type="ORF">CINCED_3A021025</name>
</gene>
<dbReference type="InterPro" id="IPR001503">
    <property type="entry name" value="Glyco_trans_10"/>
</dbReference>
<feature type="domain" description="Fucosyltransferase C-terminal" evidence="14">
    <location>
        <begin position="239"/>
        <end position="415"/>
    </location>
</feature>
<evidence type="ECO:0000256" key="5">
    <source>
        <dbReference type="ARBA" id="ARBA00022679"/>
    </source>
</evidence>
<dbReference type="GO" id="GO:0032580">
    <property type="term" value="C:Golgi cisterna membrane"/>
    <property type="evidence" value="ECO:0007669"/>
    <property type="project" value="UniProtKB-SubCell"/>
</dbReference>
<evidence type="ECO:0000256" key="7">
    <source>
        <dbReference type="ARBA" id="ARBA00022968"/>
    </source>
</evidence>
<dbReference type="Proteomes" id="UP000325440">
    <property type="component" value="Unassembled WGS sequence"/>
</dbReference>
<reference evidence="16 17" key="1">
    <citation type="submission" date="2019-08" db="EMBL/GenBank/DDBJ databases">
        <authorList>
            <person name="Alioto T."/>
            <person name="Alioto T."/>
            <person name="Gomez Garrido J."/>
        </authorList>
    </citation>
    <scope>NUCLEOTIDE SEQUENCE [LARGE SCALE GENOMIC DNA]</scope>
</reference>
<evidence type="ECO:0000256" key="2">
    <source>
        <dbReference type="ARBA" id="ARBA00004922"/>
    </source>
</evidence>
<keyword evidence="11" id="KW-0325">Glycoprotein</keyword>
<dbReference type="Pfam" id="PF17039">
    <property type="entry name" value="Glyco_tran_10_N"/>
    <property type="match status" value="1"/>
</dbReference>
<dbReference type="AlphaFoldDB" id="A0A5E4MHF7"/>
<dbReference type="Gene3D" id="3.40.50.11660">
    <property type="entry name" value="Glycosyl transferase family 10, C-terminal domain"/>
    <property type="match status" value="1"/>
</dbReference>
<dbReference type="Pfam" id="PF00852">
    <property type="entry name" value="Glyco_transf_10"/>
    <property type="match status" value="1"/>
</dbReference>
<evidence type="ECO:0000256" key="6">
    <source>
        <dbReference type="ARBA" id="ARBA00022692"/>
    </source>
</evidence>
<keyword evidence="7" id="KW-0735">Signal-anchor</keyword>
<evidence type="ECO:0000256" key="10">
    <source>
        <dbReference type="ARBA" id="ARBA00023136"/>
    </source>
</evidence>
<dbReference type="InterPro" id="IPR055270">
    <property type="entry name" value="Glyco_tran_10_C"/>
</dbReference>
<dbReference type="PANTHER" id="PTHR48438">
    <property type="entry name" value="ALPHA-(1,3)-FUCOSYLTRANSFERASE C-RELATED"/>
    <property type="match status" value="1"/>
</dbReference>
<evidence type="ECO:0000313" key="17">
    <source>
        <dbReference type="Proteomes" id="UP000325440"/>
    </source>
</evidence>
<evidence type="ECO:0000256" key="9">
    <source>
        <dbReference type="ARBA" id="ARBA00023034"/>
    </source>
</evidence>
<dbReference type="UniPathway" id="UPA00378"/>
<proteinExistence type="inferred from homology"/>
<dbReference type="EC" id="2.4.1.-" evidence="12"/>
<keyword evidence="10" id="KW-0472">Membrane</keyword>
<dbReference type="InterPro" id="IPR038577">
    <property type="entry name" value="GT10-like_C_sf"/>
</dbReference>
<keyword evidence="4 12" id="KW-0328">Glycosyltransferase</keyword>
<dbReference type="PANTHER" id="PTHR48438:SF1">
    <property type="entry name" value="ALPHA-(1,3)-FUCOSYLTRANSFERASE C-RELATED"/>
    <property type="match status" value="1"/>
</dbReference>
<feature type="domain" description="Fucosyltransferase N-terminal" evidence="15">
    <location>
        <begin position="117"/>
        <end position="218"/>
    </location>
</feature>
<dbReference type="FunFam" id="3.40.50.11660:FF:000004">
    <property type="entry name" value="Glycoprotein 3-alpha-L-fucosyltransferase A"/>
    <property type="match status" value="1"/>
</dbReference>
<keyword evidence="17" id="KW-1185">Reference proteome</keyword>
<evidence type="ECO:0000256" key="11">
    <source>
        <dbReference type="ARBA" id="ARBA00023180"/>
    </source>
</evidence>
<feature type="compositionally biased region" description="Acidic residues" evidence="13">
    <location>
        <begin position="453"/>
        <end position="467"/>
    </location>
</feature>